<evidence type="ECO:0000256" key="1">
    <source>
        <dbReference type="ARBA" id="ARBA00023002"/>
    </source>
</evidence>
<dbReference type="SUPFAM" id="SSF51905">
    <property type="entry name" value="FAD/NAD(P)-binding domain"/>
    <property type="match status" value="1"/>
</dbReference>
<dbReference type="PANTHER" id="PTHR13847:SF275">
    <property type="entry name" value="GAMMA-GLUTAMYLPUTRESCINE OXIDOREDUCTASE"/>
    <property type="match status" value="1"/>
</dbReference>
<reference evidence="4" key="1">
    <citation type="submission" date="2023-07" db="EMBL/GenBank/DDBJ databases">
        <title>Defluviimonas sediminis sp. nov., isolated from mangrove sediment.</title>
        <authorList>
            <person name="Liu L."/>
            <person name="Li J."/>
            <person name="Huang Y."/>
            <person name="Pan J."/>
            <person name="Li M."/>
        </authorList>
    </citation>
    <scope>NUCLEOTIDE SEQUENCE [LARGE SCALE GENOMIC DNA]</scope>
    <source>
        <strain evidence="4">FT324</strain>
    </source>
</reference>
<dbReference type="Gene3D" id="3.50.50.60">
    <property type="entry name" value="FAD/NAD(P)-binding domain"/>
    <property type="match status" value="1"/>
</dbReference>
<keyword evidence="4" id="KW-1185">Reference proteome</keyword>
<evidence type="ECO:0000259" key="2">
    <source>
        <dbReference type="Pfam" id="PF01266"/>
    </source>
</evidence>
<protein>
    <submittedName>
        <fullName evidence="3">FAD-binding oxidoreductase</fullName>
    </submittedName>
</protein>
<keyword evidence="1" id="KW-0560">Oxidoreductase</keyword>
<dbReference type="PANTHER" id="PTHR13847">
    <property type="entry name" value="SARCOSINE DEHYDROGENASE-RELATED"/>
    <property type="match status" value="1"/>
</dbReference>
<dbReference type="Gene3D" id="3.30.9.10">
    <property type="entry name" value="D-Amino Acid Oxidase, subunit A, domain 2"/>
    <property type="match status" value="1"/>
</dbReference>
<dbReference type="EMBL" id="JAOCQF010000001">
    <property type="protein sequence ID" value="MCT8329432.1"/>
    <property type="molecule type" value="Genomic_DNA"/>
</dbReference>
<sequence>MTSIQNLWRMTCGPALDLPPLAGDAAADVAVIGGGFTGLSAALHLAEAGARVVVVEAETIGHGGSGRNVGLVNAGLWTPPDEVEAALGAEEGAALNRALAAGPDLVFDLIGRHGIECEAVRNGTLHLAHSAAGLRDLRARHAQQSRRGAPVKLLDSAETARRVGTGRFAGSLWDGRAGTIQPLAYAMGMARAAMAAGATVRERSPALSVAREGADWVVRTAAGCLRAPRLIQATNAYAAAGARPGPFTPVHYFQIATAPLSAAQRETILPGGEGCWDTATVMTSYRLDRAGRLLLGSVGNLEDFGARVHQCWARRRIAGAFPALRGIGIEAAWSGRIAMTGDHMPKVAEIGPGAVSIWGYSGRGISPGTVFGRAAARWAMGDADAFPTAIRAAKPETLPGLRALYYEAGATLTHMLPG</sequence>
<comment type="caution">
    <text evidence="3">The sequence shown here is derived from an EMBL/GenBank/DDBJ whole genome shotgun (WGS) entry which is preliminary data.</text>
</comment>
<evidence type="ECO:0000313" key="4">
    <source>
        <dbReference type="Proteomes" id="UP001205601"/>
    </source>
</evidence>
<evidence type="ECO:0000313" key="3">
    <source>
        <dbReference type="EMBL" id="MCT8329432.1"/>
    </source>
</evidence>
<dbReference type="Pfam" id="PF01266">
    <property type="entry name" value="DAO"/>
    <property type="match status" value="1"/>
</dbReference>
<feature type="domain" description="FAD dependent oxidoreductase" evidence="2">
    <location>
        <begin position="28"/>
        <end position="378"/>
    </location>
</feature>
<accession>A0ABT2NKH9</accession>
<dbReference type="InterPro" id="IPR006076">
    <property type="entry name" value="FAD-dep_OxRdtase"/>
</dbReference>
<organism evidence="3 4">
    <name type="scientific">Albidovulum sediminis</name>
    <dbReference type="NCBI Taxonomy" id="3066345"/>
    <lineage>
        <taxon>Bacteria</taxon>
        <taxon>Pseudomonadati</taxon>
        <taxon>Pseudomonadota</taxon>
        <taxon>Alphaproteobacteria</taxon>
        <taxon>Rhodobacterales</taxon>
        <taxon>Paracoccaceae</taxon>
        <taxon>Albidovulum</taxon>
    </lineage>
</organism>
<dbReference type="InterPro" id="IPR036188">
    <property type="entry name" value="FAD/NAD-bd_sf"/>
</dbReference>
<dbReference type="RefSeq" id="WP_261494855.1">
    <property type="nucleotide sequence ID" value="NZ_JAOCQF010000001.1"/>
</dbReference>
<name>A0ABT2NKH9_9RHOB</name>
<gene>
    <name evidence="3" type="ORF">N5I32_07910</name>
</gene>
<dbReference type="Proteomes" id="UP001205601">
    <property type="component" value="Unassembled WGS sequence"/>
</dbReference>
<dbReference type="PRINTS" id="PR00420">
    <property type="entry name" value="RNGMNOXGNASE"/>
</dbReference>
<proteinExistence type="predicted"/>